<evidence type="ECO:0000256" key="1">
    <source>
        <dbReference type="SAM" id="MobiDB-lite"/>
    </source>
</evidence>
<keyword evidence="3" id="KW-1185">Reference proteome</keyword>
<feature type="compositionally biased region" description="Basic and acidic residues" evidence="1">
    <location>
        <begin position="1"/>
        <end position="13"/>
    </location>
</feature>
<comment type="caution">
    <text evidence="2">The sequence shown here is derived from an EMBL/GenBank/DDBJ whole genome shotgun (WGS) entry which is preliminary data.</text>
</comment>
<feature type="non-terminal residue" evidence="2">
    <location>
        <position position="66"/>
    </location>
</feature>
<dbReference type="Proteomes" id="UP001206925">
    <property type="component" value="Unassembled WGS sequence"/>
</dbReference>
<proteinExistence type="predicted"/>
<dbReference type="AlphaFoldDB" id="A0AAD5D7N4"/>
<protein>
    <submittedName>
        <fullName evidence="2">Uncharacterized protein</fullName>
    </submittedName>
</protein>
<gene>
    <name evidence="2" type="ORF">M8C21_018813</name>
</gene>
<name>A0AAD5D7N4_AMBAR</name>
<accession>A0AAD5D7N4</accession>
<feature type="region of interest" description="Disordered" evidence="1">
    <location>
        <begin position="1"/>
        <end position="40"/>
    </location>
</feature>
<reference evidence="2" key="1">
    <citation type="submission" date="2022-06" db="EMBL/GenBank/DDBJ databases">
        <title>Uncovering the hologenomic basis of an extraordinary plant invasion.</title>
        <authorList>
            <person name="Bieker V.C."/>
            <person name="Martin M.D."/>
            <person name="Gilbert T."/>
            <person name="Hodgins K."/>
            <person name="Battlay P."/>
            <person name="Petersen B."/>
            <person name="Wilson J."/>
        </authorList>
    </citation>
    <scope>NUCLEOTIDE SEQUENCE</scope>
    <source>
        <strain evidence="2">AA19_3_7</strain>
        <tissue evidence="2">Leaf</tissue>
    </source>
</reference>
<dbReference type="EMBL" id="JAMZMK010002455">
    <property type="protein sequence ID" value="KAI7754814.1"/>
    <property type="molecule type" value="Genomic_DNA"/>
</dbReference>
<evidence type="ECO:0000313" key="3">
    <source>
        <dbReference type="Proteomes" id="UP001206925"/>
    </source>
</evidence>
<feature type="compositionally biased region" description="Acidic residues" evidence="1">
    <location>
        <begin position="21"/>
        <end position="39"/>
    </location>
</feature>
<sequence>LLATKQESRRETTNKPAGTSIDDDKDDDDDEKMDSDLDSEQFTPAKRSFFSLPNAYLAVVSRLVDF</sequence>
<organism evidence="2 3">
    <name type="scientific">Ambrosia artemisiifolia</name>
    <name type="common">Common ragweed</name>
    <dbReference type="NCBI Taxonomy" id="4212"/>
    <lineage>
        <taxon>Eukaryota</taxon>
        <taxon>Viridiplantae</taxon>
        <taxon>Streptophyta</taxon>
        <taxon>Embryophyta</taxon>
        <taxon>Tracheophyta</taxon>
        <taxon>Spermatophyta</taxon>
        <taxon>Magnoliopsida</taxon>
        <taxon>eudicotyledons</taxon>
        <taxon>Gunneridae</taxon>
        <taxon>Pentapetalae</taxon>
        <taxon>asterids</taxon>
        <taxon>campanulids</taxon>
        <taxon>Asterales</taxon>
        <taxon>Asteraceae</taxon>
        <taxon>Asteroideae</taxon>
        <taxon>Heliantheae alliance</taxon>
        <taxon>Heliantheae</taxon>
        <taxon>Ambrosia</taxon>
    </lineage>
</organism>
<evidence type="ECO:0000313" key="2">
    <source>
        <dbReference type="EMBL" id="KAI7754814.1"/>
    </source>
</evidence>